<dbReference type="EMBL" id="JACKTG010000074">
    <property type="protein sequence ID" value="MCV6991832.1"/>
    <property type="molecule type" value="Genomic_DNA"/>
</dbReference>
<comment type="caution">
    <text evidence="1">The sequence shown here is derived from an EMBL/GenBank/DDBJ whole genome shotgun (WGS) entry which is preliminary data.</text>
</comment>
<dbReference type="Proteomes" id="UP000192293">
    <property type="component" value="Unassembled WGS sequence"/>
</dbReference>
<proteinExistence type="predicted"/>
<gene>
    <name evidence="2" type="ORF">BST19_19920</name>
    <name evidence="1" type="ORF">H7I91_21595</name>
</gene>
<name>A0AAW5S9H4_MYCBC</name>
<dbReference type="AlphaFoldDB" id="A0AAW5S9H4"/>
<dbReference type="RefSeq" id="WP_083071452.1">
    <property type="nucleotide sequence ID" value="NZ_JACKTG010000074.1"/>
</dbReference>
<dbReference type="Proteomes" id="UP001207588">
    <property type="component" value="Unassembled WGS sequence"/>
</dbReference>
<reference evidence="1" key="2">
    <citation type="submission" date="2020-07" db="EMBL/GenBank/DDBJ databases">
        <authorList>
            <person name="Pettersson B.M.F."/>
            <person name="Behra P.R.K."/>
            <person name="Ramesh M."/>
            <person name="Das S."/>
            <person name="Dasgupta S."/>
            <person name="Kirsebom L.A."/>
        </authorList>
    </citation>
    <scope>NUCLEOTIDE SEQUENCE</scope>
    <source>
        <strain evidence="1">DSM 45439</strain>
    </source>
</reference>
<protein>
    <recommendedName>
        <fullName evidence="5">Prevent-host-death family protein</fullName>
    </recommendedName>
</protein>
<evidence type="ECO:0000313" key="1">
    <source>
        <dbReference type="EMBL" id="MCV6991832.1"/>
    </source>
</evidence>
<evidence type="ECO:0000313" key="2">
    <source>
        <dbReference type="EMBL" id="ORA45767.1"/>
    </source>
</evidence>
<reference evidence="2 3" key="1">
    <citation type="submission" date="2017-02" db="EMBL/GenBank/DDBJ databases">
        <title>The new phylogeny of genus Mycobacterium.</title>
        <authorList>
            <person name="Tortoli E."/>
            <person name="Trovato A."/>
            <person name="Cirillo D.M."/>
        </authorList>
    </citation>
    <scope>NUCLEOTIDE SEQUENCE [LARGE SCALE GENOMIC DNA]</scope>
    <source>
        <strain evidence="2 3">DSM 45439</strain>
    </source>
</reference>
<dbReference type="EMBL" id="MVHL01000036">
    <property type="protein sequence ID" value="ORA45767.1"/>
    <property type="molecule type" value="Genomic_DNA"/>
</dbReference>
<sequence>MDVVSFSDLQLRGKATVEGWLRKSTNRFLIVRRRDAEDLVLTTVSRAAQAREAASAASRIFAALVQREPRVHDLVTDVVADVFPWVAFLANDEVREFVDELVSTMKAAESIDNPAPVAQVIDAWRHTAEVLADPELAAVLKAPSDGDYGPVPAPAARA</sequence>
<accession>A0AAW5S9H4</accession>
<keyword evidence="3" id="KW-1185">Reference proteome</keyword>
<evidence type="ECO:0000313" key="4">
    <source>
        <dbReference type="Proteomes" id="UP001207588"/>
    </source>
</evidence>
<reference evidence="1" key="3">
    <citation type="journal article" date="2022" name="BMC Genomics">
        <title>Comparative genome analysis of mycobacteria focusing on tRNA and non-coding RNA.</title>
        <authorList>
            <person name="Behra P.R.K."/>
            <person name="Pettersson B.M.F."/>
            <person name="Ramesh M."/>
            <person name="Das S."/>
            <person name="Dasgupta S."/>
            <person name="Kirsebom L.A."/>
        </authorList>
    </citation>
    <scope>NUCLEOTIDE SEQUENCE</scope>
    <source>
        <strain evidence="1">DSM 45439</strain>
    </source>
</reference>
<organism evidence="1 4">
    <name type="scientific">Mycobacterium bouchedurhonense</name>
    <dbReference type="NCBI Taxonomy" id="701041"/>
    <lineage>
        <taxon>Bacteria</taxon>
        <taxon>Bacillati</taxon>
        <taxon>Actinomycetota</taxon>
        <taxon>Actinomycetes</taxon>
        <taxon>Mycobacteriales</taxon>
        <taxon>Mycobacteriaceae</taxon>
        <taxon>Mycobacterium</taxon>
        <taxon>Mycobacterium avium complex (MAC)</taxon>
    </lineage>
</organism>
<evidence type="ECO:0008006" key="5">
    <source>
        <dbReference type="Google" id="ProtNLM"/>
    </source>
</evidence>
<evidence type="ECO:0000313" key="3">
    <source>
        <dbReference type="Proteomes" id="UP000192293"/>
    </source>
</evidence>